<evidence type="ECO:0000313" key="2">
    <source>
        <dbReference type="Proteomes" id="UP000553034"/>
    </source>
</evidence>
<dbReference type="InterPro" id="IPR019734">
    <property type="entry name" value="TPR_rpt"/>
</dbReference>
<dbReference type="InterPro" id="IPR011990">
    <property type="entry name" value="TPR-like_helical_dom_sf"/>
</dbReference>
<evidence type="ECO:0000313" key="1">
    <source>
        <dbReference type="EMBL" id="MBB4119329.1"/>
    </source>
</evidence>
<accession>A0A840ELT5</accession>
<dbReference type="Pfam" id="PF13181">
    <property type="entry name" value="TPR_8"/>
    <property type="match status" value="1"/>
</dbReference>
<dbReference type="SMART" id="SM00028">
    <property type="entry name" value="TPR"/>
    <property type="match status" value="6"/>
</dbReference>
<reference evidence="1 2" key="1">
    <citation type="submission" date="2020-08" db="EMBL/GenBank/DDBJ databases">
        <title>Genomic Encyclopedia of Type Strains, Phase IV (KMG-IV): sequencing the most valuable type-strain genomes for metagenomic binning, comparative biology and taxonomic classification.</title>
        <authorList>
            <person name="Goeker M."/>
        </authorList>
    </citation>
    <scope>NUCLEOTIDE SEQUENCE [LARGE SCALE GENOMIC DNA]</scope>
    <source>
        <strain evidence="1 2">DSM 29568</strain>
    </source>
</reference>
<protein>
    <submittedName>
        <fullName evidence="1">Tetratricopeptide (TPR) repeat protein</fullName>
    </submittedName>
</protein>
<dbReference type="EMBL" id="JACIFO010000006">
    <property type="protein sequence ID" value="MBB4119329.1"/>
    <property type="molecule type" value="Genomic_DNA"/>
</dbReference>
<dbReference type="RefSeq" id="WP_246415184.1">
    <property type="nucleotide sequence ID" value="NZ_JACIFO010000006.1"/>
</dbReference>
<proteinExistence type="predicted"/>
<sequence length="864" mass="99678">MNTSAKAIIALLSILAIASCSRKKDKFLNRNFHAMGSYYNILYNGNLALEEGKLELQQDYKDHYWDILPIERMKISENISMGNLGDDNTEASEGEGSKFQRAEEKAAKAIQKHNMLIDGQEHNPQMDEAFILLGKSRYFEQRFIPALEAFNYVLRKHNNSNKLFSAMVWREKTNMRLGYNELALKNLKTLLYHEDAELEKQDYADAAAAMAQAYLNLEQQDSAIFPLDTAIAYTKSKDELGRYLFIKAQIQERLGRIDSAHKTFDKIIALNRKIPRTYLINAHLEKIKTIDSLNGDKQAQLALLTELADNRENRPFLDRIYYQIANFYHRNDSINQAIVFYNKSLREESIDTFLVSRDYLNLGNIYFDDAQYKTAGAYYDSTLTYLFQNSREYRAIKKKRENLDDVILYETIAVKNDSILQLVNMPAAEKEAYFKNYADSLKSAAITAAKNSFKQPQNTSGNFFGKQQSIAGGPNAGNNYYFYNTMQVANGIRTFNKTWGNIAPEDNWRFDPKKERKKNNTEDLSEKALITQIENDPQYNPQNFIDQLPTEQSLIDSLSTERNFAYYQLGIIYKEKFKEYGLASDKLEKLLKNSPEERLILPSKYNLYKIYEATGNTTKANYWKQNIIDNHPETRYAKILKNPKAFEGDKDSPEAIYTMVYRKFEAQQYQAVLDDCNMYIDRFTGTDIIPKFELLKAICSGRFLGLESFKKGLNYVALNYPQSEEGKHAEHLVKTLIPELEKQTYITPQKDYNNYKLIYNFDKNKLEEATALQENINTALKELGYANGFKTSIDNFSPTKVFVVIHGLQSSLGAQGLAEQLSKPNKKQKWEAITQPSFPIAANNYKTLLTKKNLDDYLEFLNKL</sequence>
<gene>
    <name evidence="1" type="ORF">GGR32_001627</name>
</gene>
<dbReference type="Gene3D" id="1.25.40.10">
    <property type="entry name" value="Tetratricopeptide repeat domain"/>
    <property type="match status" value="4"/>
</dbReference>
<dbReference type="PROSITE" id="PS51257">
    <property type="entry name" value="PROKAR_LIPOPROTEIN"/>
    <property type="match status" value="1"/>
</dbReference>
<dbReference type="SUPFAM" id="SSF48452">
    <property type="entry name" value="TPR-like"/>
    <property type="match status" value="2"/>
</dbReference>
<keyword evidence="2" id="KW-1185">Reference proteome</keyword>
<dbReference type="AlphaFoldDB" id="A0A840ELT5"/>
<dbReference type="Proteomes" id="UP000553034">
    <property type="component" value="Unassembled WGS sequence"/>
</dbReference>
<name>A0A840ELT5_9FLAO</name>
<comment type="caution">
    <text evidence="1">The sequence shown here is derived from an EMBL/GenBank/DDBJ whole genome shotgun (WGS) entry which is preliminary data.</text>
</comment>
<organism evidence="1 2">
    <name type="scientific">Mesonia hippocampi</name>
    <dbReference type="NCBI Taxonomy" id="1628250"/>
    <lineage>
        <taxon>Bacteria</taxon>
        <taxon>Pseudomonadati</taxon>
        <taxon>Bacteroidota</taxon>
        <taxon>Flavobacteriia</taxon>
        <taxon>Flavobacteriales</taxon>
        <taxon>Flavobacteriaceae</taxon>
        <taxon>Mesonia</taxon>
    </lineage>
</organism>